<dbReference type="Pfam" id="PF00293">
    <property type="entry name" value="NUDIX"/>
    <property type="match status" value="1"/>
</dbReference>
<evidence type="ECO:0000313" key="9">
    <source>
        <dbReference type="Proteomes" id="UP000005744"/>
    </source>
</evidence>
<accession>I3CDS9</accession>
<organism evidence="8 9">
    <name type="scientific">Beggiatoa alba B18LD</name>
    <dbReference type="NCBI Taxonomy" id="395493"/>
    <lineage>
        <taxon>Bacteria</taxon>
        <taxon>Pseudomonadati</taxon>
        <taxon>Pseudomonadota</taxon>
        <taxon>Gammaproteobacteria</taxon>
        <taxon>Thiotrichales</taxon>
        <taxon>Thiotrichaceae</taxon>
        <taxon>Beggiatoa</taxon>
    </lineage>
</organism>
<proteinExistence type="predicted"/>
<evidence type="ECO:0000256" key="4">
    <source>
        <dbReference type="ARBA" id="ARBA00022801"/>
    </source>
</evidence>
<comment type="cofactor">
    <cofactor evidence="1">
        <name>Mn(2+)</name>
        <dbReference type="ChEBI" id="CHEBI:29035"/>
    </cofactor>
</comment>
<keyword evidence="5" id="KW-0460">Magnesium</keyword>
<dbReference type="PANTHER" id="PTHR12992">
    <property type="entry name" value="NUDIX HYDROLASE"/>
    <property type="match status" value="1"/>
</dbReference>
<evidence type="ECO:0000256" key="6">
    <source>
        <dbReference type="ARBA" id="ARBA00023211"/>
    </source>
</evidence>
<dbReference type="OrthoDB" id="9802805at2"/>
<keyword evidence="6" id="KW-0464">Manganese</keyword>
<dbReference type="PANTHER" id="PTHR12992:SF11">
    <property type="entry name" value="MITOCHONDRIAL COENZYME A DIPHOSPHATASE NUDT8"/>
    <property type="match status" value="1"/>
</dbReference>
<reference evidence="8 9" key="1">
    <citation type="submission" date="2011-11" db="EMBL/GenBank/DDBJ databases">
        <title>Improved High-Quality Draft sequence of Beggiatoa alba B18lD.</title>
        <authorList>
            <consortium name="US DOE Joint Genome Institute"/>
            <person name="Lucas S."/>
            <person name="Han J."/>
            <person name="Lapidus A."/>
            <person name="Cheng J.-F."/>
            <person name="Goodwin L."/>
            <person name="Pitluck S."/>
            <person name="Peters L."/>
            <person name="Mikhailova N."/>
            <person name="Held B."/>
            <person name="Detter J.C."/>
            <person name="Han C."/>
            <person name="Tapia R."/>
            <person name="Land M."/>
            <person name="Hauser L."/>
            <person name="Kyrpides N."/>
            <person name="Ivanova N."/>
            <person name="Pagani I."/>
            <person name="Samuel K."/>
            <person name="Teske A."/>
            <person name="Mueller J."/>
            <person name="Woyke T."/>
        </authorList>
    </citation>
    <scope>NUCLEOTIDE SEQUENCE [LARGE SCALE GENOMIC DNA]</scope>
    <source>
        <strain evidence="8 9">B18LD</strain>
    </source>
</reference>
<dbReference type="STRING" id="395493.BegalDRAFT_0864"/>
<evidence type="ECO:0000256" key="2">
    <source>
        <dbReference type="ARBA" id="ARBA00001946"/>
    </source>
</evidence>
<dbReference type="Gene3D" id="3.90.79.10">
    <property type="entry name" value="Nucleoside Triphosphate Pyrophosphohydrolase"/>
    <property type="match status" value="1"/>
</dbReference>
<keyword evidence="9" id="KW-1185">Reference proteome</keyword>
<dbReference type="RefSeq" id="WP_002684022.1">
    <property type="nucleotide sequence ID" value="NZ_JH600070.1"/>
</dbReference>
<dbReference type="AlphaFoldDB" id="I3CDS9"/>
<dbReference type="GO" id="GO:0046872">
    <property type="term" value="F:metal ion binding"/>
    <property type="evidence" value="ECO:0007669"/>
    <property type="project" value="UniProtKB-KW"/>
</dbReference>
<dbReference type="InterPro" id="IPR000086">
    <property type="entry name" value="NUDIX_hydrolase_dom"/>
</dbReference>
<evidence type="ECO:0000313" key="8">
    <source>
        <dbReference type="EMBL" id="EIJ41772.1"/>
    </source>
</evidence>
<keyword evidence="4 8" id="KW-0378">Hydrolase</keyword>
<dbReference type="EMBL" id="JH600070">
    <property type="protein sequence ID" value="EIJ41772.1"/>
    <property type="molecule type" value="Genomic_DNA"/>
</dbReference>
<protein>
    <submittedName>
        <fullName evidence="8">NTP pyrophosphohydrolase</fullName>
    </submittedName>
</protein>
<comment type="cofactor">
    <cofactor evidence="2">
        <name>Mg(2+)</name>
        <dbReference type="ChEBI" id="CHEBI:18420"/>
    </cofactor>
</comment>
<dbReference type="Proteomes" id="UP000005744">
    <property type="component" value="Unassembled WGS sequence"/>
</dbReference>
<dbReference type="GO" id="GO:0010945">
    <property type="term" value="F:coenzyme A diphosphatase activity"/>
    <property type="evidence" value="ECO:0007669"/>
    <property type="project" value="InterPro"/>
</dbReference>
<evidence type="ECO:0000256" key="1">
    <source>
        <dbReference type="ARBA" id="ARBA00001936"/>
    </source>
</evidence>
<dbReference type="InterPro" id="IPR045121">
    <property type="entry name" value="CoAse"/>
</dbReference>
<dbReference type="eggNOG" id="COG0494">
    <property type="taxonomic scope" value="Bacteria"/>
</dbReference>
<evidence type="ECO:0000256" key="3">
    <source>
        <dbReference type="ARBA" id="ARBA00022723"/>
    </source>
</evidence>
<dbReference type="CDD" id="cd03426">
    <property type="entry name" value="NUDIX_CoAse_Nudt7"/>
    <property type="match status" value="1"/>
</dbReference>
<dbReference type="SUPFAM" id="SSF55811">
    <property type="entry name" value="Nudix"/>
    <property type="match status" value="1"/>
</dbReference>
<evidence type="ECO:0000259" key="7">
    <source>
        <dbReference type="PROSITE" id="PS51462"/>
    </source>
</evidence>
<keyword evidence="3" id="KW-0479">Metal-binding</keyword>
<name>I3CDS9_9GAMM</name>
<dbReference type="NCBIfam" id="NF007980">
    <property type="entry name" value="PRK10707.1"/>
    <property type="match status" value="1"/>
</dbReference>
<dbReference type="PROSITE" id="PS51462">
    <property type="entry name" value="NUDIX"/>
    <property type="match status" value="1"/>
</dbReference>
<dbReference type="HOGENOM" id="CLU_040940_5_1_6"/>
<sequence length="208" mass="23900">MRQLIQQAVLHSLPSNDDFTLNPHLSKKTPLVPAAVLLPLVEYADEYRIILTQRTAHLHNHPGQICFPGGRVDVDDRNVTETALRETMEEIGLSRPFIDIIGTLDTYETGTGFLITPVVGFVKTGFHLKLDSFEVAEVFEVPLSFILDERNHQREIMHYRGQAHFYHVFYYQNRMIWGATAGILVNFYQRLQQAKAQENLFTVHNSSY</sequence>
<evidence type="ECO:0000256" key="5">
    <source>
        <dbReference type="ARBA" id="ARBA00022842"/>
    </source>
</evidence>
<feature type="domain" description="Nudix hydrolase" evidence="7">
    <location>
        <begin position="30"/>
        <end position="164"/>
    </location>
</feature>
<gene>
    <name evidence="8" type="ORF">BegalDRAFT_0864</name>
</gene>
<dbReference type="InterPro" id="IPR015797">
    <property type="entry name" value="NUDIX_hydrolase-like_dom_sf"/>
</dbReference>